<dbReference type="PANTHER" id="PTHR30055">
    <property type="entry name" value="HTH-TYPE TRANSCRIPTIONAL REGULATOR RUTR"/>
    <property type="match status" value="1"/>
</dbReference>
<dbReference type="GO" id="GO:0000976">
    <property type="term" value="F:transcription cis-regulatory region binding"/>
    <property type="evidence" value="ECO:0007669"/>
    <property type="project" value="TreeGrafter"/>
</dbReference>
<dbReference type="PANTHER" id="PTHR30055:SF234">
    <property type="entry name" value="HTH-TYPE TRANSCRIPTIONAL REGULATOR BETI"/>
    <property type="match status" value="1"/>
</dbReference>
<feature type="domain" description="HTH tetR-type" evidence="5">
    <location>
        <begin position="5"/>
        <end position="65"/>
    </location>
</feature>
<keyword evidence="3" id="KW-0804">Transcription</keyword>
<keyword evidence="2 4" id="KW-0238">DNA-binding</keyword>
<dbReference type="AlphaFoldDB" id="A0AAW6T1R9"/>
<dbReference type="Pfam" id="PF00440">
    <property type="entry name" value="TetR_N"/>
    <property type="match status" value="1"/>
</dbReference>
<name>A0AAW6T1R9_9BACI</name>
<protein>
    <submittedName>
        <fullName evidence="6">TetR/AcrR family transcriptional regulator</fullName>
    </submittedName>
</protein>
<dbReference type="RefSeq" id="WP_280617973.1">
    <property type="nucleotide sequence ID" value="NZ_CP197209.1"/>
</dbReference>
<evidence type="ECO:0000313" key="6">
    <source>
        <dbReference type="EMBL" id="MDH5163229.1"/>
    </source>
</evidence>
<keyword evidence="1" id="KW-0805">Transcription regulation</keyword>
<evidence type="ECO:0000256" key="3">
    <source>
        <dbReference type="ARBA" id="ARBA00023163"/>
    </source>
</evidence>
<dbReference type="GO" id="GO:0003700">
    <property type="term" value="F:DNA-binding transcription factor activity"/>
    <property type="evidence" value="ECO:0007669"/>
    <property type="project" value="TreeGrafter"/>
</dbReference>
<organism evidence="6 7">
    <name type="scientific">Heyndrickxia oleronia</name>
    <dbReference type="NCBI Taxonomy" id="38875"/>
    <lineage>
        <taxon>Bacteria</taxon>
        <taxon>Bacillati</taxon>
        <taxon>Bacillota</taxon>
        <taxon>Bacilli</taxon>
        <taxon>Bacillales</taxon>
        <taxon>Bacillaceae</taxon>
        <taxon>Heyndrickxia</taxon>
    </lineage>
</organism>
<dbReference type="Gene3D" id="1.10.357.10">
    <property type="entry name" value="Tetracycline Repressor, domain 2"/>
    <property type="match status" value="1"/>
</dbReference>
<dbReference type="InterPro" id="IPR009057">
    <property type="entry name" value="Homeodomain-like_sf"/>
</dbReference>
<reference evidence="6" key="1">
    <citation type="submission" date="2023-03" db="EMBL/GenBank/DDBJ databases">
        <title>Bacterial isolates from washroom surfaces on a university campus.</title>
        <authorList>
            <person name="Holman D.B."/>
            <person name="Gzyl K.E."/>
            <person name="Taheri A.E."/>
        </authorList>
    </citation>
    <scope>NUCLEOTIDE SEQUENCE</scope>
    <source>
        <strain evidence="6">RD03</strain>
    </source>
</reference>
<evidence type="ECO:0000256" key="4">
    <source>
        <dbReference type="PROSITE-ProRule" id="PRU00335"/>
    </source>
</evidence>
<evidence type="ECO:0000256" key="1">
    <source>
        <dbReference type="ARBA" id="ARBA00023015"/>
    </source>
</evidence>
<feature type="DNA-binding region" description="H-T-H motif" evidence="4">
    <location>
        <begin position="28"/>
        <end position="47"/>
    </location>
</feature>
<evidence type="ECO:0000256" key="2">
    <source>
        <dbReference type="ARBA" id="ARBA00023125"/>
    </source>
</evidence>
<gene>
    <name evidence="6" type="ORF">P5X88_20040</name>
</gene>
<accession>A0AAW6T1R9</accession>
<dbReference type="PRINTS" id="PR00455">
    <property type="entry name" value="HTHTETR"/>
</dbReference>
<dbReference type="InterPro" id="IPR050109">
    <property type="entry name" value="HTH-type_TetR-like_transc_reg"/>
</dbReference>
<evidence type="ECO:0000259" key="5">
    <source>
        <dbReference type="PROSITE" id="PS50977"/>
    </source>
</evidence>
<dbReference type="SUPFAM" id="SSF46689">
    <property type="entry name" value="Homeodomain-like"/>
    <property type="match status" value="1"/>
</dbReference>
<dbReference type="InterPro" id="IPR001647">
    <property type="entry name" value="HTH_TetR"/>
</dbReference>
<evidence type="ECO:0000313" key="7">
    <source>
        <dbReference type="Proteomes" id="UP001159179"/>
    </source>
</evidence>
<dbReference type="EMBL" id="JAROYP010000013">
    <property type="protein sequence ID" value="MDH5163229.1"/>
    <property type="molecule type" value="Genomic_DNA"/>
</dbReference>
<sequence>MNEQKNTSERIIEAFIELFRDFGYKGATTRAVAERAGVNEVTIFRHFGNKKGIMDAALESVSYSPFLEKIINEDMVWDLEKDLWKIADSYHRYMVKINDLVLIGFREAQLFPELNDTIVQIPKQLKANLVSYLTEMYNRGKLIETNIEFQAMNFIWLNFGYFLSKSRFGNQVITSSQNEFLKHSIQLFARGLTP</sequence>
<proteinExistence type="predicted"/>
<comment type="caution">
    <text evidence="6">The sequence shown here is derived from an EMBL/GenBank/DDBJ whole genome shotgun (WGS) entry which is preliminary data.</text>
</comment>
<dbReference type="Proteomes" id="UP001159179">
    <property type="component" value="Unassembled WGS sequence"/>
</dbReference>
<dbReference type="PROSITE" id="PS50977">
    <property type="entry name" value="HTH_TETR_2"/>
    <property type="match status" value="1"/>
</dbReference>